<evidence type="ECO:0000313" key="2">
    <source>
        <dbReference type="Proteomes" id="UP000032180"/>
    </source>
</evidence>
<keyword evidence="2" id="KW-1185">Reference proteome</keyword>
<dbReference type="SUPFAM" id="SSF81383">
    <property type="entry name" value="F-box domain"/>
    <property type="match status" value="1"/>
</dbReference>
<organism evidence="1 2">
    <name type="scientific">Leersia perrieri</name>
    <dbReference type="NCBI Taxonomy" id="77586"/>
    <lineage>
        <taxon>Eukaryota</taxon>
        <taxon>Viridiplantae</taxon>
        <taxon>Streptophyta</taxon>
        <taxon>Embryophyta</taxon>
        <taxon>Tracheophyta</taxon>
        <taxon>Spermatophyta</taxon>
        <taxon>Magnoliopsida</taxon>
        <taxon>Liliopsida</taxon>
        <taxon>Poales</taxon>
        <taxon>Poaceae</taxon>
        <taxon>BOP clade</taxon>
        <taxon>Oryzoideae</taxon>
        <taxon>Oryzeae</taxon>
        <taxon>Oryzinae</taxon>
        <taxon>Leersia</taxon>
    </lineage>
</organism>
<dbReference type="EnsemblPlants" id="LPERR01G04810.1">
    <property type="protein sequence ID" value="LPERR01G04810.1"/>
    <property type="gene ID" value="LPERR01G04810"/>
</dbReference>
<accession>A0A0D9UXI0</accession>
<proteinExistence type="predicted"/>
<name>A0A0D9UXI0_9ORYZ</name>
<dbReference type="PANTHER" id="PTHR36140">
    <property type="entry name" value="F-BOX DOMAIN-CONTAINING PROTEIN-RELATED"/>
    <property type="match status" value="1"/>
</dbReference>
<dbReference type="PANTHER" id="PTHR36140:SF2">
    <property type="entry name" value="OS01G0152950 PROTEIN"/>
    <property type="match status" value="1"/>
</dbReference>
<reference evidence="2" key="2">
    <citation type="submission" date="2013-12" db="EMBL/GenBank/DDBJ databases">
        <authorList>
            <person name="Yu Y."/>
            <person name="Lee S."/>
            <person name="de Baynast K."/>
            <person name="Wissotski M."/>
            <person name="Liu L."/>
            <person name="Talag J."/>
            <person name="Goicoechea J."/>
            <person name="Angelova A."/>
            <person name="Jetty R."/>
            <person name="Kudrna D."/>
            <person name="Golser W."/>
            <person name="Rivera L."/>
            <person name="Zhang J."/>
            <person name="Wing R."/>
        </authorList>
    </citation>
    <scope>NUCLEOTIDE SEQUENCE</scope>
</reference>
<sequence length="255" mass="27356">MADSGKRRGRRMRDLPEEVLLEVLCRVGNVKQLFMLAATCRWCLHRGVVLMKLVPRTGTDGAAAATTTTTNNLLGVCNPITGERHVLPRLIRVAAAAAAPVVTSYAIITPGDLNNQSRRRSTTTTFSQLLVILTTRLNDVYLYSYCAATRKWTTTPTVCPGVDLRRFSLAGEKSAVPSPRRGALALHRHHPNLLRPLQAQRGCRGHDARLLHTPPPPPLVAGSGTALLHVGASGDLAVPADAAKRGVGSASTRAE</sequence>
<dbReference type="HOGENOM" id="CLU_1091329_0_0_1"/>
<dbReference type="Proteomes" id="UP000032180">
    <property type="component" value="Chromosome 1"/>
</dbReference>
<reference evidence="1 2" key="1">
    <citation type="submission" date="2012-08" db="EMBL/GenBank/DDBJ databases">
        <title>Oryza genome evolution.</title>
        <authorList>
            <person name="Wing R.A."/>
        </authorList>
    </citation>
    <scope>NUCLEOTIDE SEQUENCE</scope>
</reference>
<reference evidence="1" key="3">
    <citation type="submission" date="2015-04" db="UniProtKB">
        <authorList>
            <consortium name="EnsemblPlants"/>
        </authorList>
    </citation>
    <scope>IDENTIFICATION</scope>
</reference>
<evidence type="ECO:0008006" key="3">
    <source>
        <dbReference type="Google" id="ProtNLM"/>
    </source>
</evidence>
<protein>
    <recommendedName>
        <fullName evidence="3">F-box domain-containing protein</fullName>
    </recommendedName>
</protein>
<dbReference type="Gramene" id="LPERR01G04810.1">
    <property type="protein sequence ID" value="LPERR01G04810.1"/>
    <property type="gene ID" value="LPERR01G04810"/>
</dbReference>
<dbReference type="AlphaFoldDB" id="A0A0D9UXI0"/>
<dbReference type="STRING" id="77586.A0A0D9UXI0"/>
<dbReference type="InterPro" id="IPR036047">
    <property type="entry name" value="F-box-like_dom_sf"/>
</dbReference>
<evidence type="ECO:0000313" key="1">
    <source>
        <dbReference type="EnsemblPlants" id="LPERR01G04810.1"/>
    </source>
</evidence>